<evidence type="ECO:0000313" key="1">
    <source>
        <dbReference type="EMBL" id="KAI4863958.1"/>
    </source>
</evidence>
<gene>
    <name evidence="1" type="ORF">F4820DRAFT_470979</name>
</gene>
<evidence type="ECO:0000313" key="2">
    <source>
        <dbReference type="Proteomes" id="UP001497700"/>
    </source>
</evidence>
<protein>
    <submittedName>
        <fullName evidence="1">Uncharacterized protein</fullName>
    </submittedName>
</protein>
<organism evidence="1 2">
    <name type="scientific">Hypoxylon rubiginosum</name>
    <dbReference type="NCBI Taxonomy" id="110542"/>
    <lineage>
        <taxon>Eukaryota</taxon>
        <taxon>Fungi</taxon>
        <taxon>Dikarya</taxon>
        <taxon>Ascomycota</taxon>
        <taxon>Pezizomycotina</taxon>
        <taxon>Sordariomycetes</taxon>
        <taxon>Xylariomycetidae</taxon>
        <taxon>Xylariales</taxon>
        <taxon>Hypoxylaceae</taxon>
        <taxon>Hypoxylon</taxon>
    </lineage>
</organism>
<dbReference type="Proteomes" id="UP001497700">
    <property type="component" value="Unassembled WGS sequence"/>
</dbReference>
<comment type="caution">
    <text evidence="1">The sequence shown here is derived from an EMBL/GenBank/DDBJ whole genome shotgun (WGS) entry which is preliminary data.</text>
</comment>
<sequence>MTHSKETAVEFPPDERGEEMDMCSRDIEMHHRDGGTLRMHERRQNSGTSHIGQNDLLDLLRIYDVDNSDMEEIEEEAKQLPLGDRKRTERINDDKKFQDWILSPASTKLWIHGNFSSPMLENPALSHFCTTLTKDLRPQRPQEPEEGPLCIVWFCGRHLGRDDDKSDSESSNPLGYDPNLGQDKQDAYSPGTKHGIIKRMMRSLISQLLCHYEFGLRFLLPPGVDLGVIEKGHSLSQLRRLFRWLVRQLPKEVTLFCLLDGIAFYEREEFEAPMLHALDDILELIVSDDVSAVVKVLVTSPRSTSTFRKGFDGKEILSMDSLTLSHVDV</sequence>
<keyword evidence="2" id="KW-1185">Reference proteome</keyword>
<reference evidence="1 2" key="1">
    <citation type="journal article" date="2022" name="New Phytol.">
        <title>Ecological generalism drives hyperdiversity of secondary metabolite gene clusters in xylarialean endophytes.</title>
        <authorList>
            <person name="Franco M.E.E."/>
            <person name="Wisecaver J.H."/>
            <person name="Arnold A.E."/>
            <person name="Ju Y.M."/>
            <person name="Slot J.C."/>
            <person name="Ahrendt S."/>
            <person name="Moore L.P."/>
            <person name="Eastman K.E."/>
            <person name="Scott K."/>
            <person name="Konkel Z."/>
            <person name="Mondo S.J."/>
            <person name="Kuo A."/>
            <person name="Hayes R.D."/>
            <person name="Haridas S."/>
            <person name="Andreopoulos B."/>
            <person name="Riley R."/>
            <person name="LaButti K."/>
            <person name="Pangilinan J."/>
            <person name="Lipzen A."/>
            <person name="Amirebrahimi M."/>
            <person name="Yan J."/>
            <person name="Adam C."/>
            <person name="Keymanesh K."/>
            <person name="Ng V."/>
            <person name="Louie K."/>
            <person name="Northen T."/>
            <person name="Drula E."/>
            <person name="Henrissat B."/>
            <person name="Hsieh H.M."/>
            <person name="Youens-Clark K."/>
            <person name="Lutzoni F."/>
            <person name="Miadlikowska J."/>
            <person name="Eastwood D.C."/>
            <person name="Hamelin R.C."/>
            <person name="Grigoriev I.V."/>
            <person name="U'Ren J.M."/>
        </authorList>
    </citation>
    <scope>NUCLEOTIDE SEQUENCE [LARGE SCALE GENOMIC DNA]</scope>
    <source>
        <strain evidence="1 2">CBS 119005</strain>
    </source>
</reference>
<proteinExistence type="predicted"/>
<accession>A0ACB9YXM0</accession>
<name>A0ACB9YXM0_9PEZI</name>
<dbReference type="EMBL" id="MU393494">
    <property type="protein sequence ID" value="KAI4863958.1"/>
    <property type="molecule type" value="Genomic_DNA"/>
</dbReference>